<sequence length="50" mass="5625">MGILGILWAYYGCYGLGLLGMVSWYIVWLKFSGYTGKLGIFWICLGIDVL</sequence>
<evidence type="ECO:0000256" key="1">
    <source>
        <dbReference type="SAM" id="Phobius"/>
    </source>
</evidence>
<name>A0A1A0H9B5_9ASCO</name>
<reference evidence="2 3" key="1">
    <citation type="submission" date="2016-05" db="EMBL/GenBank/DDBJ databases">
        <title>Comparative genomics of biotechnologically important yeasts.</title>
        <authorList>
            <consortium name="DOE Joint Genome Institute"/>
            <person name="Riley R."/>
            <person name="Haridas S."/>
            <person name="Wolfe K.H."/>
            <person name="Lopes M.R."/>
            <person name="Hittinger C.T."/>
            <person name="Goker M."/>
            <person name="Salamov A."/>
            <person name="Wisecaver J."/>
            <person name="Long T.M."/>
            <person name="Aerts A.L."/>
            <person name="Barry K."/>
            <person name="Choi C."/>
            <person name="Clum A."/>
            <person name="Coughlan A.Y."/>
            <person name="Deshpande S."/>
            <person name="Douglass A.P."/>
            <person name="Hanson S.J."/>
            <person name="Klenk H.-P."/>
            <person name="LaButti K."/>
            <person name="Lapidus A."/>
            <person name="Lindquist E."/>
            <person name="Lipzen A."/>
            <person name="Meier-kolthoff J.P."/>
            <person name="Ohm R.A."/>
            <person name="Otillar R.P."/>
            <person name="Pangilinan J."/>
            <person name="Peng Y."/>
            <person name="Rokas A."/>
            <person name="Rosa C.A."/>
            <person name="Scheuner C."/>
            <person name="Sibirny A.A."/>
            <person name="Slot J.C."/>
            <person name="Stielow J.B."/>
            <person name="Sun H."/>
            <person name="Kurtzman C.P."/>
            <person name="Blackwell M."/>
            <person name="Grigoriev I.V."/>
            <person name="Jeffries T.W."/>
        </authorList>
    </citation>
    <scope>NUCLEOTIDE SEQUENCE [LARGE SCALE GENOMIC DNA]</scope>
    <source>
        <strain evidence="2 3">NRRL YB-4993</strain>
    </source>
</reference>
<proteinExistence type="predicted"/>
<keyword evidence="1" id="KW-1133">Transmembrane helix</keyword>
<dbReference type="GeneID" id="30029068"/>
<keyword evidence="1" id="KW-0812">Transmembrane</keyword>
<dbReference type="AlphaFoldDB" id="A0A1A0H9B5"/>
<dbReference type="EMBL" id="LXTC01000004">
    <property type="protein sequence ID" value="OBA20611.1"/>
    <property type="molecule type" value="Genomic_DNA"/>
</dbReference>
<dbReference type="Proteomes" id="UP000092555">
    <property type="component" value="Unassembled WGS sequence"/>
</dbReference>
<keyword evidence="1" id="KW-0472">Membrane</keyword>
<feature type="non-terminal residue" evidence="2">
    <location>
        <position position="50"/>
    </location>
</feature>
<protein>
    <submittedName>
        <fullName evidence="2">Uncharacterized protein</fullName>
    </submittedName>
</protein>
<feature type="transmembrane region" description="Helical" evidence="1">
    <location>
        <begin position="6"/>
        <end position="28"/>
    </location>
</feature>
<evidence type="ECO:0000313" key="2">
    <source>
        <dbReference type="EMBL" id="OBA20611.1"/>
    </source>
</evidence>
<comment type="caution">
    <text evidence="2">The sequence shown here is derived from an EMBL/GenBank/DDBJ whole genome shotgun (WGS) entry which is preliminary data.</text>
</comment>
<organism evidence="2 3">
    <name type="scientific">Metschnikowia bicuspidata var. bicuspidata NRRL YB-4993</name>
    <dbReference type="NCBI Taxonomy" id="869754"/>
    <lineage>
        <taxon>Eukaryota</taxon>
        <taxon>Fungi</taxon>
        <taxon>Dikarya</taxon>
        <taxon>Ascomycota</taxon>
        <taxon>Saccharomycotina</taxon>
        <taxon>Pichiomycetes</taxon>
        <taxon>Metschnikowiaceae</taxon>
        <taxon>Metschnikowia</taxon>
    </lineage>
</organism>
<accession>A0A1A0H9B5</accession>
<keyword evidence="3" id="KW-1185">Reference proteome</keyword>
<dbReference type="RefSeq" id="XP_018711133.1">
    <property type="nucleotide sequence ID" value="XM_018856092.1"/>
</dbReference>
<gene>
    <name evidence="2" type="ORF">METBIDRAFT_32589</name>
</gene>
<evidence type="ECO:0000313" key="3">
    <source>
        <dbReference type="Proteomes" id="UP000092555"/>
    </source>
</evidence>